<gene>
    <name evidence="11" type="ORF">DDE83_006527</name>
</gene>
<dbReference type="InterPro" id="IPR002401">
    <property type="entry name" value="Cyt_P450_E_grp-I"/>
</dbReference>
<dbReference type="PANTHER" id="PTHR24305">
    <property type="entry name" value="CYTOCHROME P450"/>
    <property type="match status" value="1"/>
</dbReference>
<evidence type="ECO:0000256" key="5">
    <source>
        <dbReference type="ARBA" id="ARBA00023002"/>
    </source>
</evidence>
<keyword evidence="6 8" id="KW-0408">Iron</keyword>
<feature type="transmembrane region" description="Helical" evidence="10">
    <location>
        <begin position="21"/>
        <end position="45"/>
    </location>
</feature>
<comment type="caution">
    <text evidence="11">The sequence shown here is derived from an EMBL/GenBank/DDBJ whole genome shotgun (WGS) entry which is preliminary data.</text>
</comment>
<sequence>MAPINEDEMEDLRDLTRESSLADVLVVGIKTFLVCYVFYSLAAALSNIAFGPLSRYPGPKLRGAFHFPNVWDMIKGNVPQEWHALHEKYGEVVRISPDTISFINPEAWREIYGHGNTAPLAKDPAFYYRPPSDIISATGANHARIRRPLNHAFSEQALRSQETIINSYITLLIKKLQRRANRQIPADLMQYLNFATFDITGDLAFDESFDALENEVYNSWISNLFKSLWFANMLMIIKTYPIVGKPVTALLDSVPSLAEAETKHNNFTEEKTARRLASNTERKDFLSYILKNKGKVTDLELQKTSGTLIFAGSETTATLLSGIFYYLMRNPRWMTKLNEELHATFTSESDITFASLSSLKVLNAIIQETFRLYPPVPTALPRLIPKGGATICGHWLPGGTRVGIPQYAQNRSSHHFTHPELFAPERFLGAKEFESDKRHVIQPFSVGPRNCIGQSLAWAETRTILARLVWNFEFELLDTETRWEDQRVFLLWEKSSLLVRLKGREGVA</sequence>
<keyword evidence="3 8" id="KW-0349">Heme</keyword>
<dbReference type="PROSITE" id="PS00086">
    <property type="entry name" value="CYTOCHROME_P450"/>
    <property type="match status" value="1"/>
</dbReference>
<dbReference type="PRINTS" id="PR00463">
    <property type="entry name" value="EP450I"/>
</dbReference>
<dbReference type="InterPro" id="IPR050121">
    <property type="entry name" value="Cytochrome_P450_monoxygenase"/>
</dbReference>
<accession>A0A364MYG4</accession>
<dbReference type="PANTHER" id="PTHR24305:SF230">
    <property type="entry name" value="P450, PUTATIVE (EUROFUNG)-RELATED"/>
    <property type="match status" value="1"/>
</dbReference>
<dbReference type="GO" id="GO:0005506">
    <property type="term" value="F:iron ion binding"/>
    <property type="evidence" value="ECO:0007669"/>
    <property type="project" value="InterPro"/>
</dbReference>
<evidence type="ECO:0000256" key="3">
    <source>
        <dbReference type="ARBA" id="ARBA00022617"/>
    </source>
</evidence>
<keyword evidence="12" id="KW-1185">Reference proteome</keyword>
<evidence type="ECO:0000256" key="2">
    <source>
        <dbReference type="ARBA" id="ARBA00010617"/>
    </source>
</evidence>
<evidence type="ECO:0000256" key="6">
    <source>
        <dbReference type="ARBA" id="ARBA00023004"/>
    </source>
</evidence>
<evidence type="ECO:0000313" key="12">
    <source>
        <dbReference type="Proteomes" id="UP000249619"/>
    </source>
</evidence>
<dbReference type="GO" id="GO:0004497">
    <property type="term" value="F:monooxygenase activity"/>
    <property type="evidence" value="ECO:0007669"/>
    <property type="project" value="UniProtKB-KW"/>
</dbReference>
<keyword evidence="4 8" id="KW-0479">Metal-binding</keyword>
<keyword evidence="10" id="KW-0472">Membrane</keyword>
<dbReference type="EMBL" id="QGDH01000102">
    <property type="protein sequence ID" value="RAR07345.1"/>
    <property type="molecule type" value="Genomic_DNA"/>
</dbReference>
<evidence type="ECO:0000256" key="8">
    <source>
        <dbReference type="PIRSR" id="PIRSR602401-1"/>
    </source>
</evidence>
<dbReference type="Pfam" id="PF00067">
    <property type="entry name" value="p450"/>
    <property type="match status" value="1"/>
</dbReference>
<dbReference type="CDD" id="cd11058">
    <property type="entry name" value="CYP60B-like"/>
    <property type="match status" value="1"/>
</dbReference>
<evidence type="ECO:0000256" key="7">
    <source>
        <dbReference type="ARBA" id="ARBA00023033"/>
    </source>
</evidence>
<dbReference type="GO" id="GO:0020037">
    <property type="term" value="F:heme binding"/>
    <property type="evidence" value="ECO:0007669"/>
    <property type="project" value="InterPro"/>
</dbReference>
<dbReference type="PRINTS" id="PR00385">
    <property type="entry name" value="P450"/>
</dbReference>
<keyword evidence="5 9" id="KW-0560">Oxidoreductase</keyword>
<reference evidence="12" key="1">
    <citation type="submission" date="2018-05" db="EMBL/GenBank/DDBJ databases">
        <title>Draft genome sequence of Stemphylium lycopersici strain CIDEFI 213.</title>
        <authorList>
            <person name="Medina R."/>
            <person name="Franco M.E.E."/>
            <person name="Lucentini C.G."/>
            <person name="Saparrat M.C.N."/>
            <person name="Balatti P.A."/>
        </authorList>
    </citation>
    <scope>NUCLEOTIDE SEQUENCE [LARGE SCALE GENOMIC DNA]</scope>
    <source>
        <strain evidence="12">CIDEFI 213</strain>
    </source>
</reference>
<evidence type="ECO:0000256" key="10">
    <source>
        <dbReference type="SAM" id="Phobius"/>
    </source>
</evidence>
<comment type="cofactor">
    <cofactor evidence="1 8">
        <name>heme</name>
        <dbReference type="ChEBI" id="CHEBI:30413"/>
    </cofactor>
</comment>
<evidence type="ECO:0000313" key="11">
    <source>
        <dbReference type="EMBL" id="RAR07345.1"/>
    </source>
</evidence>
<comment type="similarity">
    <text evidence="2 9">Belongs to the cytochrome P450 family.</text>
</comment>
<dbReference type="Gene3D" id="1.10.630.10">
    <property type="entry name" value="Cytochrome P450"/>
    <property type="match status" value="1"/>
</dbReference>
<dbReference type="STRING" id="183478.A0A364MYG4"/>
<feature type="binding site" description="axial binding residue" evidence="8">
    <location>
        <position position="451"/>
    </location>
    <ligand>
        <name>heme</name>
        <dbReference type="ChEBI" id="CHEBI:30413"/>
    </ligand>
    <ligandPart>
        <name>Fe</name>
        <dbReference type="ChEBI" id="CHEBI:18248"/>
    </ligandPart>
</feature>
<dbReference type="InterPro" id="IPR017972">
    <property type="entry name" value="Cyt_P450_CS"/>
</dbReference>
<dbReference type="GO" id="GO:0016705">
    <property type="term" value="F:oxidoreductase activity, acting on paired donors, with incorporation or reduction of molecular oxygen"/>
    <property type="evidence" value="ECO:0007669"/>
    <property type="project" value="InterPro"/>
</dbReference>
<dbReference type="Proteomes" id="UP000249619">
    <property type="component" value="Unassembled WGS sequence"/>
</dbReference>
<dbReference type="AlphaFoldDB" id="A0A364MYG4"/>
<name>A0A364MYG4_STELY</name>
<keyword evidence="10" id="KW-0812">Transmembrane</keyword>
<evidence type="ECO:0000256" key="1">
    <source>
        <dbReference type="ARBA" id="ARBA00001971"/>
    </source>
</evidence>
<organism evidence="11 12">
    <name type="scientific">Stemphylium lycopersici</name>
    <name type="common">Tomato gray leaf spot disease fungus</name>
    <name type="synonym">Thyrospora lycopersici</name>
    <dbReference type="NCBI Taxonomy" id="183478"/>
    <lineage>
        <taxon>Eukaryota</taxon>
        <taxon>Fungi</taxon>
        <taxon>Dikarya</taxon>
        <taxon>Ascomycota</taxon>
        <taxon>Pezizomycotina</taxon>
        <taxon>Dothideomycetes</taxon>
        <taxon>Pleosporomycetidae</taxon>
        <taxon>Pleosporales</taxon>
        <taxon>Pleosporineae</taxon>
        <taxon>Pleosporaceae</taxon>
        <taxon>Stemphylium</taxon>
    </lineage>
</organism>
<dbReference type="InterPro" id="IPR036396">
    <property type="entry name" value="Cyt_P450_sf"/>
</dbReference>
<protein>
    <submittedName>
        <fullName evidence="11">Cytochrome P450 monooxygenase-like protein</fullName>
    </submittedName>
</protein>
<dbReference type="SUPFAM" id="SSF48264">
    <property type="entry name" value="Cytochrome P450"/>
    <property type="match status" value="1"/>
</dbReference>
<evidence type="ECO:0000256" key="4">
    <source>
        <dbReference type="ARBA" id="ARBA00022723"/>
    </source>
</evidence>
<proteinExistence type="inferred from homology"/>
<keyword evidence="10" id="KW-1133">Transmembrane helix</keyword>
<evidence type="ECO:0000256" key="9">
    <source>
        <dbReference type="RuleBase" id="RU000461"/>
    </source>
</evidence>
<keyword evidence="7 9" id="KW-0503">Monooxygenase</keyword>
<dbReference type="InterPro" id="IPR001128">
    <property type="entry name" value="Cyt_P450"/>
</dbReference>